<protein>
    <submittedName>
        <fullName evidence="3">Uncharacterized protein</fullName>
    </submittedName>
</protein>
<organism evidence="3 4">
    <name type="scientific">Adineta steineri</name>
    <dbReference type="NCBI Taxonomy" id="433720"/>
    <lineage>
        <taxon>Eukaryota</taxon>
        <taxon>Metazoa</taxon>
        <taxon>Spiralia</taxon>
        <taxon>Gnathifera</taxon>
        <taxon>Rotifera</taxon>
        <taxon>Eurotatoria</taxon>
        <taxon>Bdelloidea</taxon>
        <taxon>Adinetida</taxon>
        <taxon>Adinetidae</taxon>
        <taxon>Adineta</taxon>
    </lineage>
</organism>
<keyword evidence="2" id="KW-1133">Transmembrane helix</keyword>
<evidence type="ECO:0000256" key="2">
    <source>
        <dbReference type="SAM" id="Phobius"/>
    </source>
</evidence>
<evidence type="ECO:0000256" key="1">
    <source>
        <dbReference type="SAM" id="Coils"/>
    </source>
</evidence>
<feature type="non-terminal residue" evidence="3">
    <location>
        <position position="174"/>
    </location>
</feature>
<feature type="coiled-coil region" evidence="1">
    <location>
        <begin position="17"/>
        <end position="65"/>
    </location>
</feature>
<evidence type="ECO:0000313" key="4">
    <source>
        <dbReference type="Proteomes" id="UP000663868"/>
    </source>
</evidence>
<dbReference type="EMBL" id="CAJOBB010025411">
    <property type="protein sequence ID" value="CAF4408343.1"/>
    <property type="molecule type" value="Genomic_DNA"/>
</dbReference>
<keyword evidence="2" id="KW-0472">Membrane</keyword>
<feature type="non-terminal residue" evidence="3">
    <location>
        <position position="1"/>
    </location>
</feature>
<dbReference type="AlphaFoldDB" id="A0A820PU93"/>
<gene>
    <name evidence="3" type="ORF">KXQ929_LOCUS51435</name>
</gene>
<sequence length="174" mass="20587">YYKEKCEELNKVTYKILDRQREEIDKIRFQINELLDKQETTYDDINSLTLSIDRLKQNLNEIDQLSINVNISPYKINKELISFNQSYLQEFNLLSILSSYSTMTRLNKSSIALVSNDQNLLIHQNSNLCLIDDELTIIKQKEWIYDSIIHMCWSSILNSFIIITAIDILLVYEH</sequence>
<name>A0A820PU93_9BILA</name>
<comment type="caution">
    <text evidence="3">The sequence shown here is derived from an EMBL/GenBank/DDBJ whole genome shotgun (WGS) entry which is preliminary data.</text>
</comment>
<proteinExistence type="predicted"/>
<reference evidence="3" key="1">
    <citation type="submission" date="2021-02" db="EMBL/GenBank/DDBJ databases">
        <authorList>
            <person name="Nowell W R."/>
        </authorList>
    </citation>
    <scope>NUCLEOTIDE SEQUENCE</scope>
</reference>
<dbReference type="Proteomes" id="UP000663868">
    <property type="component" value="Unassembled WGS sequence"/>
</dbReference>
<evidence type="ECO:0000313" key="3">
    <source>
        <dbReference type="EMBL" id="CAF4408343.1"/>
    </source>
</evidence>
<feature type="transmembrane region" description="Helical" evidence="2">
    <location>
        <begin position="148"/>
        <end position="172"/>
    </location>
</feature>
<keyword evidence="2" id="KW-0812">Transmembrane</keyword>
<accession>A0A820PU93</accession>
<keyword evidence="1" id="KW-0175">Coiled coil</keyword>